<evidence type="ECO:0000313" key="9">
    <source>
        <dbReference type="EMBL" id="PNC16945.1"/>
    </source>
</evidence>
<evidence type="ECO:0000256" key="6">
    <source>
        <dbReference type="PIRSR" id="PIRSR604808-2"/>
    </source>
</evidence>
<dbReference type="PANTHER" id="PTHR22748">
    <property type="entry name" value="AP ENDONUCLEASE"/>
    <property type="match status" value="1"/>
</dbReference>
<keyword evidence="2 6" id="KW-0479">Metal-binding</keyword>
<dbReference type="OrthoDB" id="9803914at2"/>
<dbReference type="NCBIfam" id="TIGR00633">
    <property type="entry name" value="xth"/>
    <property type="match status" value="1"/>
</dbReference>
<dbReference type="GO" id="GO:0003906">
    <property type="term" value="F:DNA-(apurinic or apyrimidinic site) endonuclease activity"/>
    <property type="evidence" value="ECO:0007669"/>
    <property type="project" value="TreeGrafter"/>
</dbReference>
<evidence type="ECO:0000259" key="8">
    <source>
        <dbReference type="Pfam" id="PF03372"/>
    </source>
</evidence>
<protein>
    <submittedName>
        <fullName evidence="9">Exodeoxyribonuclease III</fullName>
    </submittedName>
</protein>
<dbReference type="InterPro" id="IPR036691">
    <property type="entry name" value="Endo/exonu/phosph_ase_sf"/>
</dbReference>
<dbReference type="PANTHER" id="PTHR22748:SF6">
    <property type="entry name" value="DNA-(APURINIC OR APYRIMIDINIC SITE) ENDONUCLEASE"/>
    <property type="match status" value="1"/>
</dbReference>
<evidence type="ECO:0000256" key="4">
    <source>
        <dbReference type="ARBA" id="ARBA00022842"/>
    </source>
</evidence>
<sequence length="253" mass="28664">MKLVSWNVNGLRAILGKGMGEAMDALGPDILCLQEIKARPEQVDDLWLSSWPYQLWNPAEKPGYSGVLTLSRVKPVSTSTGMGWPEHDREGRVCTMEFEGFYLVNCYTPNSQGELARLPYREQWDAAFRRYVAGLAETKPVIFCGDLNVAHQEIDITEPEKNRFCAGFSDQERAGFTMLLEAGFTDTFRALHPGEEKWFSWWPYWGKARVRNAGWRIDYFCVSNSLVPKVEDAAIHPAMMGSDHCPVSVEIDC</sequence>
<feature type="binding site" evidence="6">
    <location>
        <position position="146"/>
    </location>
    <ligand>
        <name>Mg(2+)</name>
        <dbReference type="ChEBI" id="CHEBI:18420"/>
        <label>1</label>
    </ligand>
</feature>
<evidence type="ECO:0000256" key="3">
    <source>
        <dbReference type="ARBA" id="ARBA00022801"/>
    </source>
</evidence>
<feature type="site" description="Transition state stabilizer" evidence="7">
    <location>
        <position position="148"/>
    </location>
</feature>
<evidence type="ECO:0000313" key="10">
    <source>
        <dbReference type="Proteomes" id="UP000236000"/>
    </source>
</evidence>
<dbReference type="Proteomes" id="UP000236000">
    <property type="component" value="Unassembled WGS sequence"/>
</dbReference>
<dbReference type="SUPFAM" id="SSF56219">
    <property type="entry name" value="DNase I-like"/>
    <property type="match status" value="1"/>
</dbReference>
<gene>
    <name evidence="9" type="primary">xth</name>
    <name evidence="9" type="ORF">CXU22_09835</name>
</gene>
<evidence type="ECO:0000256" key="5">
    <source>
        <dbReference type="PIRSR" id="PIRSR604808-1"/>
    </source>
</evidence>
<evidence type="ECO:0000256" key="7">
    <source>
        <dbReference type="PIRSR" id="PIRSR604808-3"/>
    </source>
</evidence>
<dbReference type="Pfam" id="PF03372">
    <property type="entry name" value="Exo_endo_phos"/>
    <property type="match status" value="1"/>
</dbReference>
<reference evidence="9 10" key="1">
    <citation type="journal article" date="2017" name="BMC Genomics">
        <title>Genome sequencing of 39 Akkermansia muciniphila isolates reveals its population structure, genomic and functional diverisity, and global distribution in mammalian gut microbiotas.</title>
        <authorList>
            <person name="Guo X."/>
            <person name="Li S."/>
            <person name="Zhang J."/>
            <person name="Wu F."/>
            <person name="Li X."/>
            <person name="Wu D."/>
            <person name="Zhang M."/>
            <person name="Ou Z."/>
            <person name="Jie Z."/>
            <person name="Yan Q."/>
            <person name="Li P."/>
            <person name="Yi J."/>
            <person name="Peng Y."/>
        </authorList>
    </citation>
    <scope>NUCLEOTIDE SEQUENCE [LARGE SCALE GENOMIC DNA]</scope>
    <source>
        <strain evidence="9 10">GP24</strain>
    </source>
</reference>
<proteinExistence type="inferred from homology"/>
<keyword evidence="4 6" id="KW-0460">Magnesium</keyword>
<dbReference type="GO" id="GO:0006284">
    <property type="term" value="P:base-excision repair"/>
    <property type="evidence" value="ECO:0007669"/>
    <property type="project" value="TreeGrafter"/>
</dbReference>
<dbReference type="GO" id="GO:0008311">
    <property type="term" value="F:double-stranded DNA 3'-5' DNA exonuclease activity"/>
    <property type="evidence" value="ECO:0007669"/>
    <property type="project" value="TreeGrafter"/>
</dbReference>
<dbReference type="PROSITE" id="PS00726">
    <property type="entry name" value="AP_NUCLEASE_F1_1"/>
    <property type="match status" value="1"/>
</dbReference>
<feature type="active site" description="Proton donor/acceptor" evidence="5">
    <location>
        <position position="146"/>
    </location>
</feature>
<evidence type="ECO:0000256" key="1">
    <source>
        <dbReference type="ARBA" id="ARBA00007092"/>
    </source>
</evidence>
<feature type="site" description="Interaction with DNA substrate" evidence="7">
    <location>
        <position position="244"/>
    </location>
</feature>
<comment type="cofactor">
    <cofactor evidence="6">
        <name>Mg(2+)</name>
        <dbReference type="ChEBI" id="CHEBI:18420"/>
    </cofactor>
    <cofactor evidence="6">
        <name>Mn(2+)</name>
        <dbReference type="ChEBI" id="CHEBI:29035"/>
    </cofactor>
    <text evidence="6">Probably binds two magnesium or manganese ions per subunit.</text>
</comment>
<dbReference type="InterPro" id="IPR004808">
    <property type="entry name" value="AP_endonuc_1"/>
</dbReference>
<keyword evidence="6" id="KW-0464">Manganese</keyword>
<comment type="caution">
    <text evidence="9">The sequence shown here is derived from an EMBL/GenBank/DDBJ whole genome shotgun (WGS) entry which is preliminary data.</text>
</comment>
<feature type="binding site" evidence="6">
    <location>
        <position position="243"/>
    </location>
    <ligand>
        <name>Mg(2+)</name>
        <dbReference type="ChEBI" id="CHEBI:18420"/>
        <label>1</label>
    </ligand>
</feature>
<dbReference type="CDD" id="cd09087">
    <property type="entry name" value="Ape1-like_AP-endo"/>
    <property type="match status" value="1"/>
</dbReference>
<comment type="similarity">
    <text evidence="1">Belongs to the DNA repair enzymes AP/ExoA family.</text>
</comment>
<dbReference type="InterPro" id="IPR020847">
    <property type="entry name" value="AP_endonuclease_F1_BS"/>
</dbReference>
<keyword evidence="3" id="KW-0378">Hydrolase</keyword>
<dbReference type="RefSeq" id="WP_102715024.1">
    <property type="nucleotide sequence ID" value="NZ_CABMLK010000002.1"/>
</dbReference>
<dbReference type="GO" id="GO:0008081">
    <property type="term" value="F:phosphoric diester hydrolase activity"/>
    <property type="evidence" value="ECO:0007669"/>
    <property type="project" value="TreeGrafter"/>
</dbReference>
<dbReference type="InterPro" id="IPR005135">
    <property type="entry name" value="Endo/exonuclease/phosphatase"/>
</dbReference>
<feature type="active site" description="Proton acceptor" evidence="5">
    <location>
        <position position="244"/>
    </location>
</feature>
<feature type="binding site" evidence="6">
    <location>
        <position position="7"/>
    </location>
    <ligand>
        <name>Mg(2+)</name>
        <dbReference type="ChEBI" id="CHEBI:18420"/>
        <label>1</label>
    </ligand>
</feature>
<dbReference type="EMBL" id="PJKA01000013">
    <property type="protein sequence ID" value="PNC16945.1"/>
    <property type="molecule type" value="Genomic_DNA"/>
</dbReference>
<name>A0A2N8HAS0_9BACT</name>
<dbReference type="PROSITE" id="PS51435">
    <property type="entry name" value="AP_NUCLEASE_F1_4"/>
    <property type="match status" value="1"/>
</dbReference>
<accession>A0A2N8HAS0</accession>
<dbReference type="GO" id="GO:0046872">
    <property type="term" value="F:metal ion binding"/>
    <property type="evidence" value="ECO:0007669"/>
    <property type="project" value="UniProtKB-KW"/>
</dbReference>
<dbReference type="GO" id="GO:0003677">
    <property type="term" value="F:DNA binding"/>
    <property type="evidence" value="ECO:0007669"/>
    <property type="project" value="InterPro"/>
</dbReference>
<feature type="domain" description="Endonuclease/exonuclease/phosphatase" evidence="8">
    <location>
        <begin position="4"/>
        <end position="244"/>
    </location>
</feature>
<feature type="binding site" evidence="6">
    <location>
        <position position="148"/>
    </location>
    <ligand>
        <name>Mg(2+)</name>
        <dbReference type="ChEBI" id="CHEBI:18420"/>
        <label>1</label>
    </ligand>
</feature>
<organism evidence="9 10">
    <name type="scientific">Akkermansia muciniphila</name>
    <dbReference type="NCBI Taxonomy" id="239935"/>
    <lineage>
        <taxon>Bacteria</taxon>
        <taxon>Pseudomonadati</taxon>
        <taxon>Verrucomicrobiota</taxon>
        <taxon>Verrucomicrobiia</taxon>
        <taxon>Verrucomicrobiales</taxon>
        <taxon>Akkermansiaceae</taxon>
        <taxon>Akkermansia</taxon>
    </lineage>
</organism>
<feature type="binding site" evidence="6">
    <location>
        <position position="244"/>
    </location>
    <ligand>
        <name>Mg(2+)</name>
        <dbReference type="ChEBI" id="CHEBI:18420"/>
        <label>1</label>
    </ligand>
</feature>
<feature type="site" description="Important for catalytic activity" evidence="7">
    <location>
        <position position="218"/>
    </location>
</feature>
<dbReference type="AlphaFoldDB" id="A0A2N8HAS0"/>
<dbReference type="NCBIfam" id="TIGR00195">
    <property type="entry name" value="exoDNase_III"/>
    <property type="match status" value="1"/>
</dbReference>
<feature type="active site" evidence="5">
    <location>
        <position position="107"/>
    </location>
</feature>
<evidence type="ECO:0000256" key="2">
    <source>
        <dbReference type="ARBA" id="ARBA00022723"/>
    </source>
</evidence>
<dbReference type="Gene3D" id="3.60.10.10">
    <property type="entry name" value="Endonuclease/exonuclease/phosphatase"/>
    <property type="match status" value="1"/>
</dbReference>
<feature type="binding site" evidence="6">
    <location>
        <position position="35"/>
    </location>
    <ligand>
        <name>Mg(2+)</name>
        <dbReference type="ChEBI" id="CHEBI:18420"/>
        <label>1</label>
    </ligand>
</feature>